<organism evidence="2 3">
    <name type="scientific">Intestinibacter bartlettii</name>
    <dbReference type="NCBI Taxonomy" id="261299"/>
    <lineage>
        <taxon>Bacteria</taxon>
        <taxon>Bacillati</taxon>
        <taxon>Bacillota</taxon>
        <taxon>Clostridia</taxon>
        <taxon>Peptostreptococcales</taxon>
        <taxon>Peptostreptococcaceae</taxon>
        <taxon>Intestinibacter</taxon>
    </lineage>
</organism>
<dbReference type="Pfam" id="PF18936">
    <property type="entry name" value="DUF5684"/>
    <property type="match status" value="1"/>
</dbReference>
<keyword evidence="1" id="KW-1133">Transmembrane helix</keyword>
<dbReference type="InterPro" id="IPR043739">
    <property type="entry name" value="DUF5684"/>
</dbReference>
<evidence type="ECO:0008006" key="4">
    <source>
        <dbReference type="Google" id="ProtNLM"/>
    </source>
</evidence>
<feature type="transmembrane region" description="Helical" evidence="1">
    <location>
        <begin position="47"/>
        <end position="68"/>
    </location>
</feature>
<dbReference type="EMBL" id="JAHLOQ010000040">
    <property type="protein sequence ID" value="MBU5337151.1"/>
    <property type="molecule type" value="Genomic_DNA"/>
</dbReference>
<protein>
    <recommendedName>
        <fullName evidence="4">Signal peptidase I</fullName>
    </recommendedName>
</protein>
<feature type="transmembrane region" description="Helical" evidence="1">
    <location>
        <begin position="80"/>
        <end position="100"/>
    </location>
</feature>
<keyword evidence="1" id="KW-0812">Transmembrane</keyword>
<dbReference type="Proteomes" id="UP001196301">
    <property type="component" value="Unassembled WGS sequence"/>
</dbReference>
<keyword evidence="1" id="KW-0472">Membrane</keyword>
<keyword evidence="3" id="KW-1185">Reference proteome</keyword>
<evidence type="ECO:0000313" key="3">
    <source>
        <dbReference type="Proteomes" id="UP001196301"/>
    </source>
</evidence>
<dbReference type="RefSeq" id="WP_216571477.1">
    <property type="nucleotide sequence ID" value="NZ_JAHLOQ010000040.1"/>
</dbReference>
<reference evidence="2 3" key="1">
    <citation type="submission" date="2021-06" db="EMBL/GenBank/DDBJ databases">
        <authorList>
            <person name="Sun Q."/>
            <person name="Li D."/>
        </authorList>
    </citation>
    <scope>NUCLEOTIDE SEQUENCE [LARGE SCALE GENOMIC DNA]</scope>
    <source>
        <strain evidence="2 3">N19</strain>
    </source>
</reference>
<gene>
    <name evidence="2" type="ORF">KQI20_11930</name>
</gene>
<name>A0ABS6DZ80_9FIRM</name>
<comment type="caution">
    <text evidence="2">The sequence shown here is derived from an EMBL/GenBank/DDBJ whole genome shotgun (WGS) entry which is preliminary data.</text>
</comment>
<sequence length="116" mass="13265">MISISLGLLVTILVLVAQWIIFQKAGLDGWKSIIPIYNIYCLYKISWGNGWIFLATLIPIVNVVVEFITMNKLDKSFNKGFWFGVGLFFLRPIFYVILAFSDENYIGPNGNRFYAA</sequence>
<proteinExistence type="predicted"/>
<evidence type="ECO:0000313" key="2">
    <source>
        <dbReference type="EMBL" id="MBU5337151.1"/>
    </source>
</evidence>
<accession>A0ABS6DZ80</accession>
<evidence type="ECO:0000256" key="1">
    <source>
        <dbReference type="SAM" id="Phobius"/>
    </source>
</evidence>